<evidence type="ECO:0000313" key="2">
    <source>
        <dbReference type="Proteomes" id="UP000887159"/>
    </source>
</evidence>
<dbReference type="InterPro" id="IPR036397">
    <property type="entry name" value="RNaseH_sf"/>
</dbReference>
<name>A0A8X6VQK0_TRICX</name>
<organism evidence="1 2">
    <name type="scientific">Trichonephila clavipes</name>
    <name type="common">Golden silk orbweaver</name>
    <name type="synonym">Nephila clavipes</name>
    <dbReference type="NCBI Taxonomy" id="2585209"/>
    <lineage>
        <taxon>Eukaryota</taxon>
        <taxon>Metazoa</taxon>
        <taxon>Ecdysozoa</taxon>
        <taxon>Arthropoda</taxon>
        <taxon>Chelicerata</taxon>
        <taxon>Arachnida</taxon>
        <taxon>Araneae</taxon>
        <taxon>Araneomorphae</taxon>
        <taxon>Entelegynae</taxon>
        <taxon>Araneoidea</taxon>
        <taxon>Nephilidae</taxon>
        <taxon>Trichonephila</taxon>
    </lineage>
</organism>
<dbReference type="Proteomes" id="UP000887159">
    <property type="component" value="Unassembled WGS sequence"/>
</dbReference>
<dbReference type="EMBL" id="BMAU01021347">
    <property type="protein sequence ID" value="GFY17903.1"/>
    <property type="molecule type" value="Genomic_DNA"/>
</dbReference>
<dbReference type="AlphaFoldDB" id="A0A8X6VQK0"/>
<dbReference type="GO" id="GO:0003676">
    <property type="term" value="F:nucleic acid binding"/>
    <property type="evidence" value="ECO:0007669"/>
    <property type="project" value="InterPro"/>
</dbReference>
<gene>
    <name evidence="1" type="ORF">TNCV_3383961</name>
</gene>
<accession>A0A8X6VQK0</accession>
<dbReference type="Gene3D" id="3.30.420.10">
    <property type="entry name" value="Ribonuclease H-like superfamily/Ribonuclease H"/>
    <property type="match status" value="1"/>
</dbReference>
<keyword evidence="2" id="KW-1185">Reference proteome</keyword>
<comment type="caution">
    <text evidence="1">The sequence shown here is derived from an EMBL/GenBank/DDBJ whole genome shotgun (WGS) entry which is preliminary data.</text>
</comment>
<evidence type="ECO:0000313" key="1">
    <source>
        <dbReference type="EMBL" id="GFY17903.1"/>
    </source>
</evidence>
<reference evidence="1" key="1">
    <citation type="submission" date="2020-08" db="EMBL/GenBank/DDBJ databases">
        <title>Multicomponent nature underlies the extraordinary mechanical properties of spider dragline silk.</title>
        <authorList>
            <person name="Kono N."/>
            <person name="Nakamura H."/>
            <person name="Mori M."/>
            <person name="Yoshida Y."/>
            <person name="Ohtoshi R."/>
            <person name="Malay A.D."/>
            <person name="Moran D.A.P."/>
            <person name="Tomita M."/>
            <person name="Numata K."/>
            <person name="Arakawa K."/>
        </authorList>
    </citation>
    <scope>NUCLEOTIDE SEQUENCE</scope>
</reference>
<sequence>MHVKNLRLTIKYGGSNQIIWGYMASSVIGNLHVIDGLMNKYVYLDILKRNLRQSASKLGISRHFKLYQDNDPKYTADMCKLWVLYHCPSVIKTPAQSPDLNPIEHVRDYLQQKVYEHQISNKQEEEEWTKIDRSFCKKLIQSMPNRSREVISSKGGPARY</sequence>
<protein>
    <submittedName>
        <fullName evidence="1">Transposable element Tcb1 transposase</fullName>
    </submittedName>
</protein>
<proteinExistence type="predicted"/>